<accession>A0A517VGP1</accession>
<protein>
    <submittedName>
        <fullName evidence="1">Uncharacterized protein</fullName>
    </submittedName>
</protein>
<sequence length="82" mass="9375" precursor="true">MVCRLNSLMAVTPSPKFFDGHRCETESENSIKETTDQEIITDLPCLDFPQPEPVTLIQSELKHQPEILTPISKQTHIQEKQL</sequence>
<name>A0A517VGP1_9PLAN</name>
<reference evidence="1 2" key="1">
    <citation type="submission" date="2019-02" db="EMBL/GenBank/DDBJ databases">
        <title>Deep-cultivation of Planctomycetes and their phenomic and genomic characterization uncovers novel biology.</title>
        <authorList>
            <person name="Wiegand S."/>
            <person name="Jogler M."/>
            <person name="Boedeker C."/>
            <person name="Pinto D."/>
            <person name="Vollmers J."/>
            <person name="Rivas-Marin E."/>
            <person name="Kohn T."/>
            <person name="Peeters S.H."/>
            <person name="Heuer A."/>
            <person name="Rast P."/>
            <person name="Oberbeckmann S."/>
            <person name="Bunk B."/>
            <person name="Jeske O."/>
            <person name="Meyerdierks A."/>
            <person name="Storesund J.E."/>
            <person name="Kallscheuer N."/>
            <person name="Luecker S."/>
            <person name="Lage O.M."/>
            <person name="Pohl T."/>
            <person name="Merkel B.J."/>
            <person name="Hornburger P."/>
            <person name="Mueller R.-W."/>
            <person name="Bruemmer F."/>
            <person name="Labrenz M."/>
            <person name="Spormann A.M."/>
            <person name="Op den Camp H."/>
            <person name="Overmann J."/>
            <person name="Amann R."/>
            <person name="Jetten M.S.M."/>
            <person name="Mascher T."/>
            <person name="Medema M.H."/>
            <person name="Devos D.P."/>
            <person name="Kaster A.-K."/>
            <person name="Ovreas L."/>
            <person name="Rohde M."/>
            <person name="Galperin M.Y."/>
            <person name="Jogler C."/>
        </authorList>
    </citation>
    <scope>NUCLEOTIDE SEQUENCE [LARGE SCALE GENOMIC DNA]</scope>
    <source>
        <strain evidence="1 2">Pan161</strain>
    </source>
</reference>
<keyword evidence="2" id="KW-1185">Reference proteome</keyword>
<dbReference type="KEGG" id="gax:Pan161_38410"/>
<organism evidence="1 2">
    <name type="scientific">Gimesia algae</name>
    <dbReference type="NCBI Taxonomy" id="2527971"/>
    <lineage>
        <taxon>Bacteria</taxon>
        <taxon>Pseudomonadati</taxon>
        <taxon>Planctomycetota</taxon>
        <taxon>Planctomycetia</taxon>
        <taxon>Planctomycetales</taxon>
        <taxon>Planctomycetaceae</taxon>
        <taxon>Gimesia</taxon>
    </lineage>
</organism>
<proteinExistence type="predicted"/>
<dbReference type="EMBL" id="CP036343">
    <property type="protein sequence ID" value="QDT92174.1"/>
    <property type="molecule type" value="Genomic_DNA"/>
</dbReference>
<dbReference type="AlphaFoldDB" id="A0A517VGP1"/>
<gene>
    <name evidence="1" type="ORF">Pan161_38410</name>
</gene>
<evidence type="ECO:0000313" key="2">
    <source>
        <dbReference type="Proteomes" id="UP000316855"/>
    </source>
</evidence>
<dbReference type="Proteomes" id="UP000316855">
    <property type="component" value="Chromosome"/>
</dbReference>
<evidence type="ECO:0000313" key="1">
    <source>
        <dbReference type="EMBL" id="QDT92174.1"/>
    </source>
</evidence>